<dbReference type="SUPFAM" id="SSF52821">
    <property type="entry name" value="Rhodanese/Cell cycle control phosphatase"/>
    <property type="match status" value="1"/>
</dbReference>
<dbReference type="InterPro" id="IPR036873">
    <property type="entry name" value="Rhodanese-like_dom_sf"/>
</dbReference>
<dbReference type="SMART" id="SM00450">
    <property type="entry name" value="RHOD"/>
    <property type="match status" value="1"/>
</dbReference>
<evidence type="ECO:0000313" key="2">
    <source>
        <dbReference type="EMBL" id="AFI78634.1"/>
    </source>
</evidence>
<dbReference type="CDD" id="cd00158">
    <property type="entry name" value="RHOD"/>
    <property type="match status" value="1"/>
</dbReference>
<protein>
    <submittedName>
        <fullName evidence="2">Rhodanese domain protein</fullName>
    </submittedName>
</protein>
<dbReference type="InterPro" id="IPR001763">
    <property type="entry name" value="Rhodanese-like_dom"/>
</dbReference>
<sequence>MKRFADLVAECLPRINEVFPWDVEEKLAADKPPLILDICEPGEFSAMHIKGSLHVPRGILESACEYGYEETVAALAEAREREIVIVCRSGNRSALAAFTLQLMGYTKTSSLKTGLRGWNDYELPLVDGANQPVPLEWADEYFTVRLRPNQEKPED</sequence>
<evidence type="ECO:0000259" key="1">
    <source>
        <dbReference type="PROSITE" id="PS50206"/>
    </source>
</evidence>
<accession>I1X559</accession>
<reference evidence="2" key="1">
    <citation type="journal article" date="2012" name="ISME J.">
        <title>Roseobacter clade bacteria are abundant in coastal sediments and encode a novel combination of sulfur oxidation genes.</title>
        <authorList>
            <person name="Lenk S."/>
            <person name="Moraru C."/>
            <person name="Hahnke S."/>
            <person name="Arnds J."/>
            <person name="Richter M."/>
            <person name="Kube M."/>
            <person name="Reinhardt R."/>
            <person name="Brinkhoff T."/>
            <person name="Harder J."/>
            <person name="Amann R."/>
            <person name="Mussmann M."/>
        </authorList>
    </citation>
    <scope>NUCLEOTIDE SEQUENCE</scope>
</reference>
<proteinExistence type="predicted"/>
<dbReference type="PANTHER" id="PTHR44086:SF10">
    <property type="entry name" value="THIOSULFATE SULFURTRANSFERASE_RHODANESE-LIKE DOMAIN-CONTAINING PROTEIN 3"/>
    <property type="match status" value="1"/>
</dbReference>
<gene>
    <name evidence="2" type="ORF">ws034A6_0003</name>
</gene>
<dbReference type="Pfam" id="PF00581">
    <property type="entry name" value="Rhodanese"/>
    <property type="match status" value="1"/>
</dbReference>
<organism evidence="2">
    <name type="scientific">uncultured bacterium ws034A6</name>
    <dbReference type="NCBI Taxonomy" id="1131824"/>
    <lineage>
        <taxon>Bacteria</taxon>
        <taxon>environmental samples</taxon>
    </lineage>
</organism>
<dbReference type="PANTHER" id="PTHR44086">
    <property type="entry name" value="THIOSULFATE SULFURTRANSFERASE RDL2, MITOCHONDRIAL-RELATED"/>
    <property type="match status" value="1"/>
</dbReference>
<dbReference type="GO" id="GO:0004792">
    <property type="term" value="F:thiosulfate-cyanide sulfurtransferase activity"/>
    <property type="evidence" value="ECO:0007669"/>
    <property type="project" value="TreeGrafter"/>
</dbReference>
<dbReference type="AlphaFoldDB" id="I1X559"/>
<dbReference type="Gene3D" id="3.40.250.10">
    <property type="entry name" value="Rhodanese-like domain"/>
    <property type="match status" value="1"/>
</dbReference>
<dbReference type="PROSITE" id="PS50206">
    <property type="entry name" value="RHODANESE_3"/>
    <property type="match status" value="1"/>
</dbReference>
<dbReference type="EMBL" id="JQ256787">
    <property type="protein sequence ID" value="AFI78634.1"/>
    <property type="molecule type" value="Genomic_DNA"/>
</dbReference>
<feature type="domain" description="Rhodanese" evidence="1">
    <location>
        <begin position="29"/>
        <end position="127"/>
    </location>
</feature>
<name>I1X559_9BACT</name>